<dbReference type="InterPro" id="IPR025944">
    <property type="entry name" value="Sigma_54_int_dom_CS"/>
</dbReference>
<evidence type="ECO:0000256" key="1">
    <source>
        <dbReference type="ARBA" id="ARBA00022741"/>
    </source>
</evidence>
<feature type="domain" description="PAC" evidence="9">
    <location>
        <begin position="187"/>
        <end position="239"/>
    </location>
</feature>
<feature type="domain" description="PAS" evidence="8">
    <location>
        <begin position="120"/>
        <end position="165"/>
    </location>
</feature>
<dbReference type="SMART" id="SM00091">
    <property type="entry name" value="PAS"/>
    <property type="match status" value="2"/>
</dbReference>
<dbReference type="GO" id="GO:0006355">
    <property type="term" value="P:regulation of DNA-templated transcription"/>
    <property type="evidence" value="ECO:0007669"/>
    <property type="project" value="InterPro"/>
</dbReference>
<dbReference type="EMBL" id="NMQW01000037">
    <property type="protein sequence ID" value="OXM83916.1"/>
    <property type="molecule type" value="Genomic_DNA"/>
</dbReference>
<evidence type="ECO:0000256" key="4">
    <source>
        <dbReference type="ARBA" id="ARBA00023015"/>
    </source>
</evidence>
<evidence type="ECO:0000256" key="2">
    <source>
        <dbReference type="ARBA" id="ARBA00022797"/>
    </source>
</evidence>
<keyword evidence="3" id="KW-0067">ATP-binding</keyword>
<dbReference type="GO" id="GO:0003677">
    <property type="term" value="F:DNA binding"/>
    <property type="evidence" value="ECO:0007669"/>
    <property type="project" value="UniProtKB-KW"/>
</dbReference>
<dbReference type="FunFam" id="3.40.50.300:FF:000006">
    <property type="entry name" value="DNA-binding transcriptional regulator NtrC"/>
    <property type="match status" value="1"/>
</dbReference>
<dbReference type="InterPro" id="IPR000700">
    <property type="entry name" value="PAS-assoc_C"/>
</dbReference>
<dbReference type="NCBIfam" id="TIGR00229">
    <property type="entry name" value="sensory_box"/>
    <property type="match status" value="2"/>
</dbReference>
<name>A0A229UKJ5_9BACL</name>
<evidence type="ECO:0000259" key="8">
    <source>
        <dbReference type="PROSITE" id="PS50112"/>
    </source>
</evidence>
<dbReference type="Gene3D" id="1.10.8.60">
    <property type="match status" value="1"/>
</dbReference>
<dbReference type="Pfam" id="PF18024">
    <property type="entry name" value="HTH_50"/>
    <property type="match status" value="1"/>
</dbReference>
<keyword evidence="11" id="KW-1185">Reference proteome</keyword>
<dbReference type="InterPro" id="IPR009057">
    <property type="entry name" value="Homeodomain-like_sf"/>
</dbReference>
<dbReference type="PROSITE" id="PS50045">
    <property type="entry name" value="SIGMA54_INTERACT_4"/>
    <property type="match status" value="1"/>
</dbReference>
<evidence type="ECO:0000259" key="7">
    <source>
        <dbReference type="PROSITE" id="PS50045"/>
    </source>
</evidence>
<dbReference type="Pfam" id="PF25601">
    <property type="entry name" value="AAA_lid_14"/>
    <property type="match status" value="1"/>
</dbReference>
<organism evidence="10 11">
    <name type="scientific">Paenibacillus rigui</name>
    <dbReference type="NCBI Taxonomy" id="554312"/>
    <lineage>
        <taxon>Bacteria</taxon>
        <taxon>Bacillati</taxon>
        <taxon>Bacillota</taxon>
        <taxon>Bacilli</taxon>
        <taxon>Bacillales</taxon>
        <taxon>Paenibacillaceae</taxon>
        <taxon>Paenibacillus</taxon>
    </lineage>
</organism>
<dbReference type="PROSITE" id="PS00688">
    <property type="entry name" value="SIGMA54_INTERACT_3"/>
    <property type="match status" value="1"/>
</dbReference>
<dbReference type="SMART" id="SM00382">
    <property type="entry name" value="AAA"/>
    <property type="match status" value="1"/>
</dbReference>
<gene>
    <name evidence="10" type="ORF">CF651_23725</name>
</gene>
<proteinExistence type="predicted"/>
<dbReference type="CDD" id="cd00130">
    <property type="entry name" value="PAS"/>
    <property type="match status" value="2"/>
</dbReference>
<dbReference type="Gene3D" id="3.40.50.300">
    <property type="entry name" value="P-loop containing nucleotide triphosphate hydrolases"/>
    <property type="match status" value="1"/>
</dbReference>
<evidence type="ECO:0000256" key="3">
    <source>
        <dbReference type="ARBA" id="ARBA00022840"/>
    </source>
</evidence>
<accession>A0A229UKJ5</accession>
<sequence length="570" mass="64888">MSILPKDSVTIHLWGNIISSMHNGIIVVNSDNEILLMNESAQKLLQVQDEAWKGRNIKALIPNSRMHEVLQGGESSIGEKMVISGRACMVNRTPLYEEGERVGAMAVIQDISEMDHYRTLLKQMESIIEFSTDGIYVVDREGVTMQVNSAYEEITGFRREELIGRRMKDLMTEGYFDQSVSLLVLEQKRRISIIQRIGGKKDVIVTGNPVFDDQGGLEMIVTSVRDITHLNDLRNELEKAHTFSRIQNNRYTIHSGGTEQSVIFHSPQIKKVYEKVRQVAPYPTSILLNGPSGTGKEVMANLIHDLSERKEKPFIQINCGAIPEQLLESELFGYEAGAFTGASRNGKIGLLELADQGTVMLDEIAELPLALQVKLLRVLQEKQLQRIGGTKPRLLDIRIVAATNQDLRKLIQAGKFREDLFYRLAVVEISIPSLAERQEDIVPLVEHYFAYFCRQYRVDKQMSSETKESLKRYHWPGNVRELRNLVENMIVSVPSTMIEPVHLPLHIQDQTRCDDSHSTLKERVSEFERRLIHEVVEKHNSLRKAAEQLGVDHSTLVKKMQRWEKEKGTG</sequence>
<dbReference type="Proteomes" id="UP000215509">
    <property type="component" value="Unassembled WGS sequence"/>
</dbReference>
<dbReference type="InterPro" id="IPR035965">
    <property type="entry name" value="PAS-like_dom_sf"/>
</dbReference>
<dbReference type="GO" id="GO:0005524">
    <property type="term" value="F:ATP binding"/>
    <property type="evidence" value="ECO:0007669"/>
    <property type="project" value="UniProtKB-KW"/>
</dbReference>
<dbReference type="InterPro" id="IPR002078">
    <property type="entry name" value="Sigma_54_int"/>
</dbReference>
<dbReference type="InterPro" id="IPR030828">
    <property type="entry name" value="HTH_TyrR"/>
</dbReference>
<keyword evidence="5" id="KW-0804">Transcription</keyword>
<dbReference type="PROSITE" id="PS50113">
    <property type="entry name" value="PAC"/>
    <property type="match status" value="1"/>
</dbReference>
<comment type="caution">
    <text evidence="10">The sequence shown here is derived from an EMBL/GenBank/DDBJ whole genome shotgun (WGS) entry which is preliminary data.</text>
</comment>
<feature type="domain" description="Sigma-54 factor interaction" evidence="7">
    <location>
        <begin position="262"/>
        <end position="491"/>
    </location>
</feature>
<keyword evidence="2" id="KW-0058">Aromatic hydrocarbons catabolism</keyword>
<dbReference type="SUPFAM" id="SSF46689">
    <property type="entry name" value="Homeodomain-like"/>
    <property type="match status" value="1"/>
</dbReference>
<dbReference type="PANTHER" id="PTHR32071">
    <property type="entry name" value="TRANSCRIPTIONAL REGULATORY PROTEIN"/>
    <property type="match status" value="1"/>
</dbReference>
<keyword evidence="4" id="KW-0805">Transcription regulation</keyword>
<dbReference type="Pfam" id="PF00989">
    <property type="entry name" value="PAS"/>
    <property type="match status" value="2"/>
</dbReference>
<dbReference type="InterPro" id="IPR027417">
    <property type="entry name" value="P-loop_NTPase"/>
</dbReference>
<protein>
    <recommendedName>
        <fullName evidence="6">HTH-type transcriptional regulatory protein TyrR</fullName>
    </recommendedName>
</protein>
<evidence type="ECO:0000259" key="9">
    <source>
        <dbReference type="PROSITE" id="PS50113"/>
    </source>
</evidence>
<keyword evidence="1" id="KW-0547">Nucleotide-binding</keyword>
<evidence type="ECO:0000256" key="6">
    <source>
        <dbReference type="ARBA" id="ARBA00029500"/>
    </source>
</evidence>
<dbReference type="CDD" id="cd00009">
    <property type="entry name" value="AAA"/>
    <property type="match status" value="1"/>
</dbReference>
<dbReference type="AlphaFoldDB" id="A0A229UKJ5"/>
<evidence type="ECO:0000313" key="10">
    <source>
        <dbReference type="EMBL" id="OXM83916.1"/>
    </source>
</evidence>
<dbReference type="SUPFAM" id="SSF55785">
    <property type="entry name" value="PYP-like sensor domain (PAS domain)"/>
    <property type="match status" value="2"/>
</dbReference>
<dbReference type="Gene3D" id="1.10.10.60">
    <property type="entry name" value="Homeodomain-like"/>
    <property type="match status" value="1"/>
</dbReference>
<dbReference type="SUPFAM" id="SSF52540">
    <property type="entry name" value="P-loop containing nucleoside triphosphate hydrolases"/>
    <property type="match status" value="1"/>
</dbReference>
<dbReference type="InterPro" id="IPR003593">
    <property type="entry name" value="AAA+_ATPase"/>
</dbReference>
<dbReference type="PROSITE" id="PS50112">
    <property type="entry name" value="PAS"/>
    <property type="match status" value="1"/>
</dbReference>
<dbReference type="InterPro" id="IPR000014">
    <property type="entry name" value="PAS"/>
</dbReference>
<dbReference type="Gene3D" id="3.30.450.20">
    <property type="entry name" value="PAS domain"/>
    <property type="match status" value="2"/>
</dbReference>
<reference evidence="10 11" key="1">
    <citation type="submission" date="2017-07" db="EMBL/GenBank/DDBJ databases">
        <title>Genome sequencing and assembly of Paenibacillus rigui.</title>
        <authorList>
            <person name="Mayilraj S."/>
        </authorList>
    </citation>
    <scope>NUCLEOTIDE SEQUENCE [LARGE SCALE GENOMIC DNA]</scope>
    <source>
        <strain evidence="10 11">JCM 16352</strain>
    </source>
</reference>
<evidence type="ECO:0000313" key="11">
    <source>
        <dbReference type="Proteomes" id="UP000215509"/>
    </source>
</evidence>
<dbReference type="Pfam" id="PF00158">
    <property type="entry name" value="Sigma54_activat"/>
    <property type="match status" value="1"/>
</dbReference>
<dbReference type="OrthoDB" id="9771372at2"/>
<evidence type="ECO:0000256" key="5">
    <source>
        <dbReference type="ARBA" id="ARBA00023163"/>
    </source>
</evidence>
<dbReference type="InterPro" id="IPR058031">
    <property type="entry name" value="AAA_lid_NorR"/>
</dbReference>
<dbReference type="InterPro" id="IPR013767">
    <property type="entry name" value="PAS_fold"/>
</dbReference>